<keyword evidence="5" id="KW-0547">Nucleotide-binding</keyword>
<dbReference type="PROSITE" id="PS50893">
    <property type="entry name" value="ABC_TRANSPORTER_2"/>
    <property type="match status" value="1"/>
</dbReference>
<feature type="transmembrane region" description="Helical" evidence="9">
    <location>
        <begin position="12"/>
        <end position="34"/>
    </location>
</feature>
<dbReference type="InterPro" id="IPR003593">
    <property type="entry name" value="AAA+_ATPase"/>
</dbReference>
<evidence type="ECO:0000313" key="13">
    <source>
        <dbReference type="Proteomes" id="UP000234789"/>
    </source>
</evidence>
<dbReference type="GO" id="GO:0005524">
    <property type="term" value="F:ATP binding"/>
    <property type="evidence" value="ECO:0007669"/>
    <property type="project" value="UniProtKB-KW"/>
</dbReference>
<gene>
    <name evidence="12" type="ORF">B8V81_4284</name>
</gene>
<dbReference type="InterPro" id="IPR039421">
    <property type="entry name" value="Type_1_exporter"/>
</dbReference>
<dbReference type="Gene3D" id="1.20.1560.10">
    <property type="entry name" value="ABC transporter type 1, transmembrane domain"/>
    <property type="match status" value="1"/>
</dbReference>
<dbReference type="InterPro" id="IPR036640">
    <property type="entry name" value="ABC1_TM_sf"/>
</dbReference>
<feature type="domain" description="ABC transmembrane type-1" evidence="11">
    <location>
        <begin position="19"/>
        <end position="303"/>
    </location>
</feature>
<dbReference type="InterPro" id="IPR011527">
    <property type="entry name" value="ABC1_TM_dom"/>
</dbReference>
<comment type="caution">
    <text evidence="12">The sequence shown here is derived from an EMBL/GenBank/DDBJ whole genome shotgun (WGS) entry which is preliminary data.</text>
</comment>
<proteinExistence type="predicted"/>
<evidence type="ECO:0000256" key="2">
    <source>
        <dbReference type="ARBA" id="ARBA00022448"/>
    </source>
</evidence>
<keyword evidence="2" id="KW-0813">Transport</keyword>
<dbReference type="Pfam" id="PF00664">
    <property type="entry name" value="ABC_membrane"/>
    <property type="match status" value="1"/>
</dbReference>
<evidence type="ECO:0000259" key="11">
    <source>
        <dbReference type="PROSITE" id="PS50929"/>
    </source>
</evidence>
<dbReference type="PROSITE" id="PS50929">
    <property type="entry name" value="ABC_TM1F"/>
    <property type="match status" value="1"/>
</dbReference>
<protein>
    <submittedName>
        <fullName evidence="12">ABC transporter ATP-binding protein</fullName>
    </submittedName>
</protein>
<dbReference type="SUPFAM" id="SSF52540">
    <property type="entry name" value="P-loop containing nucleoside triphosphate hydrolases"/>
    <property type="match status" value="1"/>
</dbReference>
<dbReference type="GO" id="GO:0016887">
    <property type="term" value="F:ATP hydrolysis activity"/>
    <property type="evidence" value="ECO:0007669"/>
    <property type="project" value="InterPro"/>
</dbReference>
<dbReference type="InterPro" id="IPR003439">
    <property type="entry name" value="ABC_transporter-like_ATP-bd"/>
</dbReference>
<keyword evidence="13" id="KW-1185">Reference proteome</keyword>
<name>A0A2N5N6C2_9BACL</name>
<feature type="transmembrane region" description="Helical" evidence="9">
    <location>
        <begin position="134"/>
        <end position="153"/>
    </location>
</feature>
<evidence type="ECO:0000313" key="12">
    <source>
        <dbReference type="EMBL" id="PLT45853.1"/>
    </source>
</evidence>
<dbReference type="PANTHER" id="PTHR43394:SF1">
    <property type="entry name" value="ATP-BINDING CASSETTE SUB-FAMILY B MEMBER 10, MITOCHONDRIAL"/>
    <property type="match status" value="1"/>
</dbReference>
<dbReference type="OrthoDB" id="9770415at2"/>
<comment type="subcellular location">
    <subcellularLocation>
        <location evidence="1">Cell membrane</location>
        <topology evidence="1">Multi-pass membrane protein</topology>
    </subcellularLocation>
</comment>
<dbReference type="Gene3D" id="3.40.50.300">
    <property type="entry name" value="P-loop containing nucleotide triphosphate hydrolases"/>
    <property type="match status" value="1"/>
</dbReference>
<dbReference type="RefSeq" id="WP_028597665.1">
    <property type="nucleotide sequence ID" value="NZ_BIMM01000004.1"/>
</dbReference>
<feature type="domain" description="ABC transporter" evidence="10">
    <location>
        <begin position="336"/>
        <end position="571"/>
    </location>
</feature>
<feature type="transmembrane region" description="Helical" evidence="9">
    <location>
        <begin position="243"/>
        <end position="262"/>
    </location>
</feature>
<evidence type="ECO:0000256" key="7">
    <source>
        <dbReference type="ARBA" id="ARBA00022989"/>
    </source>
</evidence>
<evidence type="ECO:0000256" key="6">
    <source>
        <dbReference type="ARBA" id="ARBA00022840"/>
    </source>
</evidence>
<dbReference type="CDD" id="cd18541">
    <property type="entry name" value="ABC_6TM_TmrB_like"/>
    <property type="match status" value="1"/>
</dbReference>
<keyword evidence="4 9" id="KW-0812">Transmembrane</keyword>
<accession>A0A2N5N6C2</accession>
<dbReference type="GO" id="GO:0005886">
    <property type="term" value="C:plasma membrane"/>
    <property type="evidence" value="ECO:0007669"/>
    <property type="project" value="UniProtKB-SubCell"/>
</dbReference>
<evidence type="ECO:0000256" key="4">
    <source>
        <dbReference type="ARBA" id="ARBA00022692"/>
    </source>
</evidence>
<keyword evidence="3" id="KW-1003">Cell membrane</keyword>
<dbReference type="SMART" id="SM00382">
    <property type="entry name" value="AAA"/>
    <property type="match status" value="1"/>
</dbReference>
<sequence>MKERLLRPYLAAKAPLYGAALLAIALGNIVQSLYPRVLGEFTDRLQQEALTPVLISRSALMLAGIALLYSSLAGSGQYLIMRLGRNFERLTRKRLFKQFTRLSEAYYAKHGVGSMLSYVLNDVKSVREAISAGFNQTANAVILLGSAVVMMALSGLPLGLVAVCVSPLLLIPPIVVYFGPRIRERSRHAQEELAAMTESAEEQIGGMRVTQKFAVEPMMEARFGARVDGVYGSQLKLVRLSSLFQALLPFLGSASLVVTLAAGGYHALSGGITVGMYVSLTLYVRLMINPLQQIGNVINTMQRSRASLERIQELLASRPDIEDSPQAVELPQRADIAVRGLTYRYPGSSRPALDRVDLDIRHGRTTALIGRTGSGKTTLAKLLLRMMEPPAGAIRIGEADIRDVTLRSLRGSIAYVPQDGFLFSTTLGDNIAFSKRDATESEIESASRQAMIYEQARQFKEGFGTRLGERGVTLSGGQRQRASLARGLVKEAPLLILDDSVSAVDAETESAIVSSIRRVRAGRTTLVIAHRISAIQHADEIVVLDEGRVVQRGTHEQLLREDGWYAELASLQKGGMDHGGQGA</sequence>
<dbReference type="SUPFAM" id="SSF90123">
    <property type="entry name" value="ABC transporter transmembrane region"/>
    <property type="match status" value="1"/>
</dbReference>
<keyword evidence="6 12" id="KW-0067">ATP-binding</keyword>
<keyword evidence="8 9" id="KW-0472">Membrane</keyword>
<dbReference type="PANTHER" id="PTHR43394">
    <property type="entry name" value="ATP-DEPENDENT PERMEASE MDL1, MITOCHONDRIAL"/>
    <property type="match status" value="1"/>
</dbReference>
<dbReference type="FunFam" id="3.40.50.300:FF:000221">
    <property type="entry name" value="Multidrug ABC transporter ATP-binding protein"/>
    <property type="match status" value="1"/>
</dbReference>
<reference evidence="12 13" key="1">
    <citation type="submission" date="2017-05" db="EMBL/GenBank/DDBJ databases">
        <title>Functional genome analysis of Paenibacillus pasadenensis strain R16: insights on endophytic life style and antifungal activity.</title>
        <authorList>
            <person name="Passera A."/>
            <person name="Marcolungo L."/>
            <person name="Casati P."/>
            <person name="Brasca M."/>
            <person name="Quaglino F."/>
            <person name="Delledonne M."/>
        </authorList>
    </citation>
    <scope>NUCLEOTIDE SEQUENCE [LARGE SCALE GENOMIC DNA]</scope>
    <source>
        <strain evidence="12 13">R16</strain>
    </source>
</reference>
<evidence type="ECO:0000256" key="5">
    <source>
        <dbReference type="ARBA" id="ARBA00022741"/>
    </source>
</evidence>
<evidence type="ECO:0000256" key="9">
    <source>
        <dbReference type="SAM" id="Phobius"/>
    </source>
</evidence>
<dbReference type="EMBL" id="NFEZ01000004">
    <property type="protein sequence ID" value="PLT45853.1"/>
    <property type="molecule type" value="Genomic_DNA"/>
</dbReference>
<dbReference type="GO" id="GO:0015421">
    <property type="term" value="F:ABC-type oligopeptide transporter activity"/>
    <property type="evidence" value="ECO:0007669"/>
    <property type="project" value="TreeGrafter"/>
</dbReference>
<evidence type="ECO:0000259" key="10">
    <source>
        <dbReference type="PROSITE" id="PS50893"/>
    </source>
</evidence>
<dbReference type="Proteomes" id="UP000234789">
    <property type="component" value="Unassembled WGS sequence"/>
</dbReference>
<evidence type="ECO:0000256" key="8">
    <source>
        <dbReference type="ARBA" id="ARBA00023136"/>
    </source>
</evidence>
<evidence type="ECO:0000256" key="3">
    <source>
        <dbReference type="ARBA" id="ARBA00022475"/>
    </source>
</evidence>
<feature type="transmembrane region" description="Helical" evidence="9">
    <location>
        <begin position="54"/>
        <end position="80"/>
    </location>
</feature>
<dbReference type="InterPro" id="IPR027417">
    <property type="entry name" value="P-loop_NTPase"/>
</dbReference>
<dbReference type="Pfam" id="PF00005">
    <property type="entry name" value="ABC_tran"/>
    <property type="match status" value="1"/>
</dbReference>
<dbReference type="PROSITE" id="PS00211">
    <property type="entry name" value="ABC_TRANSPORTER_1"/>
    <property type="match status" value="1"/>
</dbReference>
<evidence type="ECO:0000256" key="1">
    <source>
        <dbReference type="ARBA" id="ARBA00004651"/>
    </source>
</evidence>
<dbReference type="AlphaFoldDB" id="A0A2N5N6C2"/>
<dbReference type="InterPro" id="IPR017871">
    <property type="entry name" value="ABC_transporter-like_CS"/>
</dbReference>
<keyword evidence="7 9" id="KW-1133">Transmembrane helix</keyword>
<organism evidence="12 13">
    <name type="scientific">Paenibacillus pasadenensis</name>
    <dbReference type="NCBI Taxonomy" id="217090"/>
    <lineage>
        <taxon>Bacteria</taxon>
        <taxon>Bacillati</taxon>
        <taxon>Bacillota</taxon>
        <taxon>Bacilli</taxon>
        <taxon>Bacillales</taxon>
        <taxon>Paenibacillaceae</taxon>
        <taxon>Paenibacillus</taxon>
    </lineage>
</organism>
<feature type="transmembrane region" description="Helical" evidence="9">
    <location>
        <begin position="159"/>
        <end position="178"/>
    </location>
</feature>